<comment type="subcellular location">
    <subcellularLocation>
        <location evidence="1">Cell membrane</location>
        <topology evidence="1">Multi-pass membrane protein</topology>
    </subcellularLocation>
</comment>
<reference evidence="10" key="1">
    <citation type="submission" date="2021-02" db="EMBL/GenBank/DDBJ databases">
        <title>Abyssanaerobacter marinus gen.nov., sp., nov, anaerobic bacterium isolated from the Onnuri vent field of Indian Ocean and suggestion of Mogibacteriaceae fam. nov., and proposal of reclassification of ambiguous this family's genus member.</title>
        <authorList>
            <person name="Kim Y.J."/>
            <person name="Yang J.-A."/>
        </authorList>
    </citation>
    <scope>NUCLEOTIDE SEQUENCE</scope>
    <source>
        <strain evidence="10">DSM 2634</strain>
    </source>
</reference>
<keyword evidence="11" id="KW-1185">Reference proteome</keyword>
<evidence type="ECO:0000256" key="5">
    <source>
        <dbReference type="ARBA" id="ARBA00023136"/>
    </source>
</evidence>
<feature type="transmembrane region" description="Helical" evidence="7">
    <location>
        <begin position="364"/>
        <end position="388"/>
    </location>
</feature>
<dbReference type="InterPro" id="IPR050250">
    <property type="entry name" value="Macrolide_Exporter_MacB"/>
</dbReference>
<dbReference type="InterPro" id="IPR003838">
    <property type="entry name" value="ABC3_permease_C"/>
</dbReference>
<evidence type="ECO:0000313" key="11">
    <source>
        <dbReference type="Proteomes" id="UP000664545"/>
    </source>
</evidence>
<evidence type="ECO:0000256" key="1">
    <source>
        <dbReference type="ARBA" id="ARBA00004651"/>
    </source>
</evidence>
<keyword evidence="3 7" id="KW-0812">Transmembrane</keyword>
<gene>
    <name evidence="10" type="ORF">JYB65_07695</name>
</gene>
<dbReference type="Pfam" id="PF12704">
    <property type="entry name" value="MacB_PCD"/>
    <property type="match status" value="1"/>
</dbReference>
<dbReference type="GO" id="GO:0005886">
    <property type="term" value="C:plasma membrane"/>
    <property type="evidence" value="ECO:0007669"/>
    <property type="project" value="UniProtKB-SubCell"/>
</dbReference>
<feature type="transmembrane region" description="Helical" evidence="7">
    <location>
        <begin position="270"/>
        <end position="296"/>
    </location>
</feature>
<dbReference type="EMBL" id="JAFJZZ010000002">
    <property type="protein sequence ID" value="MBN7773241.1"/>
    <property type="molecule type" value="Genomic_DNA"/>
</dbReference>
<feature type="domain" description="MacB-like periplasmic core" evidence="9">
    <location>
        <begin position="30"/>
        <end position="240"/>
    </location>
</feature>
<evidence type="ECO:0000259" key="8">
    <source>
        <dbReference type="Pfam" id="PF02687"/>
    </source>
</evidence>
<dbReference type="Proteomes" id="UP000664545">
    <property type="component" value="Unassembled WGS sequence"/>
</dbReference>
<dbReference type="Pfam" id="PF02687">
    <property type="entry name" value="FtsX"/>
    <property type="match status" value="1"/>
</dbReference>
<evidence type="ECO:0000256" key="3">
    <source>
        <dbReference type="ARBA" id="ARBA00022692"/>
    </source>
</evidence>
<evidence type="ECO:0000256" key="2">
    <source>
        <dbReference type="ARBA" id="ARBA00022475"/>
    </source>
</evidence>
<organism evidence="10 11">
    <name type="scientific">Clostridium aminobutyricum</name>
    <dbReference type="NCBI Taxonomy" id="33953"/>
    <lineage>
        <taxon>Bacteria</taxon>
        <taxon>Bacillati</taxon>
        <taxon>Bacillota</taxon>
        <taxon>Clostridia</taxon>
        <taxon>Eubacteriales</taxon>
        <taxon>Clostridiaceae</taxon>
        <taxon>Clostridium</taxon>
    </lineage>
</organism>
<feature type="domain" description="ABC3 transporter permease C-terminal" evidence="8">
    <location>
        <begin position="276"/>
        <end position="383"/>
    </location>
</feature>
<dbReference type="InterPro" id="IPR025857">
    <property type="entry name" value="MacB_PCD"/>
</dbReference>
<dbReference type="PANTHER" id="PTHR30572">
    <property type="entry name" value="MEMBRANE COMPONENT OF TRANSPORTER-RELATED"/>
    <property type="match status" value="1"/>
</dbReference>
<feature type="transmembrane region" description="Helical" evidence="7">
    <location>
        <begin position="317"/>
        <end position="344"/>
    </location>
</feature>
<keyword evidence="4 7" id="KW-1133">Transmembrane helix</keyword>
<evidence type="ECO:0000256" key="6">
    <source>
        <dbReference type="ARBA" id="ARBA00038076"/>
    </source>
</evidence>
<evidence type="ECO:0000256" key="7">
    <source>
        <dbReference type="SAM" id="Phobius"/>
    </source>
</evidence>
<accession>A0A939D8S6</accession>
<dbReference type="GO" id="GO:0022857">
    <property type="term" value="F:transmembrane transporter activity"/>
    <property type="evidence" value="ECO:0007669"/>
    <property type="project" value="TreeGrafter"/>
</dbReference>
<evidence type="ECO:0000259" key="9">
    <source>
        <dbReference type="Pfam" id="PF12704"/>
    </source>
</evidence>
<evidence type="ECO:0000256" key="4">
    <source>
        <dbReference type="ARBA" id="ARBA00022989"/>
    </source>
</evidence>
<keyword evidence="5 7" id="KW-0472">Membrane</keyword>
<proteinExistence type="inferred from homology"/>
<name>A0A939D8S6_CLOAM</name>
<comment type="similarity">
    <text evidence="6">Belongs to the ABC-4 integral membrane protein family.</text>
</comment>
<comment type="caution">
    <text evidence="10">The sequence shown here is derived from an EMBL/GenBank/DDBJ whole genome shotgun (WGS) entry which is preliminary data.</text>
</comment>
<keyword evidence="2" id="KW-1003">Cell membrane</keyword>
<protein>
    <submittedName>
        <fullName evidence="10">ABC transporter permease</fullName>
    </submittedName>
</protein>
<evidence type="ECO:0000313" key="10">
    <source>
        <dbReference type="EMBL" id="MBN7773241.1"/>
    </source>
</evidence>
<sequence>MDSKPLNTINIARYSLKHKSFRSMGLILLVAVFAFTLFGGTVLSKSLENGMNNLSKRMGADILAVPYGYEAAIQSALLRGEPSTFYFDSAVADKVAGVEGVGKVSPQLYIATLNAGCCSYPLQLIGFDPETDFVIQPWMSNELAQPVSDGEIVIGSSINAEVGKKLKFFNQTFLIVGRLEKTGMGFDTSIFMNLNTAKQVAKASERLKEHPVAENADLISSVMVKIENGTDVKDIANNILQAYAKDGVHVVVAQNMINNISDNLHGLTTYILILEAVLWILAVSVLIIVFSVTLNGRKREFSMYRVLGATKSKLIKLILWESSLISLLGTMVGILTAILIVFPFSTYISSLLGLPYLMPSYETLFAIAVMSFLMSFIVGPLASVYGAVKIGSAEIYTTMREGE</sequence>
<dbReference type="PANTHER" id="PTHR30572:SF4">
    <property type="entry name" value="ABC TRANSPORTER PERMEASE YTRF"/>
    <property type="match status" value="1"/>
</dbReference>
<dbReference type="RefSeq" id="WP_206582069.1">
    <property type="nucleotide sequence ID" value="NZ_JAFJZZ010000002.1"/>
</dbReference>
<dbReference type="AlphaFoldDB" id="A0A939D8S6"/>